<keyword evidence="3" id="KW-1185">Reference proteome</keyword>
<organism evidence="2 3">
    <name type="scientific">Rhodofomes roseus</name>
    <dbReference type="NCBI Taxonomy" id="34475"/>
    <lineage>
        <taxon>Eukaryota</taxon>
        <taxon>Fungi</taxon>
        <taxon>Dikarya</taxon>
        <taxon>Basidiomycota</taxon>
        <taxon>Agaricomycotina</taxon>
        <taxon>Agaricomycetes</taxon>
        <taxon>Polyporales</taxon>
        <taxon>Rhodofomes</taxon>
    </lineage>
</organism>
<evidence type="ECO:0008006" key="4">
    <source>
        <dbReference type="Google" id="ProtNLM"/>
    </source>
</evidence>
<feature type="compositionally biased region" description="Acidic residues" evidence="1">
    <location>
        <begin position="520"/>
        <end position="533"/>
    </location>
</feature>
<evidence type="ECO:0000313" key="3">
    <source>
        <dbReference type="Proteomes" id="UP000814176"/>
    </source>
</evidence>
<protein>
    <recommendedName>
        <fullName evidence="4">F-box domain-containing protein</fullName>
    </recommendedName>
</protein>
<gene>
    <name evidence="2" type="ORF">C8Q71DRAFT_909440</name>
</gene>
<proteinExistence type="predicted"/>
<accession>A0ABQ8K856</accession>
<dbReference type="GeneID" id="72009775"/>
<comment type="caution">
    <text evidence="2">The sequence shown here is derived from an EMBL/GenBank/DDBJ whole genome shotgun (WGS) entry which is preliminary data.</text>
</comment>
<name>A0ABQ8K856_9APHY</name>
<dbReference type="RefSeq" id="XP_047776123.1">
    <property type="nucleotide sequence ID" value="XM_047929043.1"/>
</dbReference>
<dbReference type="Proteomes" id="UP000814176">
    <property type="component" value="Unassembled WGS sequence"/>
</dbReference>
<evidence type="ECO:0000256" key="1">
    <source>
        <dbReference type="SAM" id="MobiDB-lite"/>
    </source>
</evidence>
<sequence>MDRPSLKQLALDGEAAGGNIIYSLPDKHNRIAIRRPRARTTVNDLPHDVLLSILRDVHRATLRPFNHMADMGFERESNYQPELDPPAPYHSRLSPCSQHSVEHIASVSPHWLEAMSNSSEFWTQLVIWTGRDATPLSMVRKYLAGSRDKPLSIHVWRRYDPCVEDRTEKAHVKAIVELLVPHMKRTKLLCMHLLHSSSLPLPHTDLVGRAENLVQLKLEFIFDDAVARPAPLPPSERTFDTPALLQLSIGGVHFREAYVAPVPRPLFPPKLRWITITDYTSDQVPFPAVALLETLTVPDGCPRRYTGNLRANLTNLQLDSYSDADPPRLNGQNIDWYFTDMSGDVIAHLSSHLDYPSVETLSYTRCTTSTYNHPTLCNSYYLTLEGIPDSATLRYYMFGNFISIRDCDGFNSEVLRALARPVSGPYSNAESWVCPEMDALSISGCKRFHSSELRAALEARRRRHEETGFAEVEDFYRGYMLLSVTHLYVRDCGELAAEDREWFDNNVEEVHWDDWYGGTGDDDADDDDDEEEF</sequence>
<reference evidence="2 3" key="1">
    <citation type="journal article" date="2021" name="Environ. Microbiol.">
        <title>Gene family expansions and transcriptome signatures uncover fungal adaptations to wood decay.</title>
        <authorList>
            <person name="Hage H."/>
            <person name="Miyauchi S."/>
            <person name="Viragh M."/>
            <person name="Drula E."/>
            <person name="Min B."/>
            <person name="Chaduli D."/>
            <person name="Navarro D."/>
            <person name="Favel A."/>
            <person name="Norest M."/>
            <person name="Lesage-Meessen L."/>
            <person name="Balint B."/>
            <person name="Merenyi Z."/>
            <person name="de Eugenio L."/>
            <person name="Morin E."/>
            <person name="Martinez A.T."/>
            <person name="Baldrian P."/>
            <person name="Stursova M."/>
            <person name="Martinez M.J."/>
            <person name="Novotny C."/>
            <person name="Magnuson J.K."/>
            <person name="Spatafora J.W."/>
            <person name="Maurice S."/>
            <person name="Pangilinan J."/>
            <person name="Andreopoulos W."/>
            <person name="LaButti K."/>
            <person name="Hundley H."/>
            <person name="Na H."/>
            <person name="Kuo A."/>
            <person name="Barry K."/>
            <person name="Lipzen A."/>
            <person name="Henrissat B."/>
            <person name="Riley R."/>
            <person name="Ahrendt S."/>
            <person name="Nagy L.G."/>
            <person name="Grigoriev I.V."/>
            <person name="Martin F."/>
            <person name="Rosso M.N."/>
        </authorList>
    </citation>
    <scope>NUCLEOTIDE SEQUENCE [LARGE SCALE GENOMIC DNA]</scope>
    <source>
        <strain evidence="2 3">CIRM-BRFM 1785</strain>
    </source>
</reference>
<dbReference type="EMBL" id="JADCUA010000018">
    <property type="protein sequence ID" value="KAH9833383.1"/>
    <property type="molecule type" value="Genomic_DNA"/>
</dbReference>
<feature type="region of interest" description="Disordered" evidence="1">
    <location>
        <begin position="514"/>
        <end position="533"/>
    </location>
</feature>
<evidence type="ECO:0000313" key="2">
    <source>
        <dbReference type="EMBL" id="KAH9833383.1"/>
    </source>
</evidence>